<accession>A0A9X4KDY8</accession>
<dbReference type="InterPro" id="IPR015050">
    <property type="entry name" value="BofC_C"/>
</dbReference>
<feature type="domain" description="Bypass of forespore C C-terminal" evidence="1">
    <location>
        <begin position="144"/>
        <end position="220"/>
    </location>
</feature>
<proteinExistence type="predicted"/>
<name>A0A9X4KDY8_9BACL</name>
<dbReference type="AlphaFoldDB" id="A0A9X4KDY8"/>
<dbReference type="Pfam" id="PF08955">
    <property type="entry name" value="BofC_C"/>
    <property type="match status" value="1"/>
</dbReference>
<protein>
    <submittedName>
        <fullName evidence="2">BofC C-terminal domain-containing protein</fullName>
    </submittedName>
</protein>
<dbReference type="Gene3D" id="3.30.70.1740">
    <property type="entry name" value="Bypass-of-forespore C, C-terminal domain"/>
    <property type="match status" value="1"/>
</dbReference>
<dbReference type="EMBL" id="JAPDHZ010000002">
    <property type="protein sequence ID" value="MDG0790165.1"/>
    <property type="molecule type" value="Genomic_DNA"/>
</dbReference>
<evidence type="ECO:0000313" key="2">
    <source>
        <dbReference type="EMBL" id="MDG0790165.1"/>
    </source>
</evidence>
<dbReference type="InterPro" id="IPR038117">
    <property type="entry name" value="BofC_C_sf"/>
</dbReference>
<sequence>MLGNRIRHWKKRLKRNKRLAWSLGLWAAAVLTAAAALAAVKPRFERADSPSGAMTGAEAVWLDKRSSLLSFEGPDSERGRAIAALAGLEGKVEVVLQRMYVCGEEIRRLGSFSSAEAMDLLKAHREWTATLQDADRLVMREAVDDLSASCKASARFGLDSGGNLSLFDGPVKKDKVIRTFFHMDVKALESGLSPEELRRLREGMPVGDGIDDYHRVVSRLAEYADKSGDPASAAE</sequence>
<evidence type="ECO:0000313" key="3">
    <source>
        <dbReference type="Proteomes" id="UP001153387"/>
    </source>
</evidence>
<organism evidence="2 3">
    <name type="scientific">Cohnella ginsengisoli</name>
    <dbReference type="NCBI Taxonomy" id="425004"/>
    <lineage>
        <taxon>Bacteria</taxon>
        <taxon>Bacillati</taxon>
        <taxon>Bacillota</taxon>
        <taxon>Bacilli</taxon>
        <taxon>Bacillales</taxon>
        <taxon>Paenibacillaceae</taxon>
        <taxon>Cohnella</taxon>
    </lineage>
</organism>
<dbReference type="Proteomes" id="UP001153387">
    <property type="component" value="Unassembled WGS sequence"/>
</dbReference>
<keyword evidence="3" id="KW-1185">Reference proteome</keyword>
<dbReference type="RefSeq" id="WP_277564028.1">
    <property type="nucleotide sequence ID" value="NZ_JAPDHZ010000002.1"/>
</dbReference>
<reference evidence="2 3" key="1">
    <citation type="submission" date="2022-10" db="EMBL/GenBank/DDBJ databases">
        <title>Comparative genomic analysis of Cohnella hashimotonis sp. nov., isolated from the International Space Station.</title>
        <authorList>
            <person name="Simpson A."/>
            <person name="Venkateswaran K."/>
        </authorList>
    </citation>
    <scope>NUCLEOTIDE SEQUENCE [LARGE SCALE GENOMIC DNA]</scope>
    <source>
        <strain evidence="2 3">DSM 18997</strain>
    </source>
</reference>
<gene>
    <name evidence="2" type="ORF">OMP38_04345</name>
</gene>
<comment type="caution">
    <text evidence="2">The sequence shown here is derived from an EMBL/GenBank/DDBJ whole genome shotgun (WGS) entry which is preliminary data.</text>
</comment>
<evidence type="ECO:0000259" key="1">
    <source>
        <dbReference type="Pfam" id="PF08955"/>
    </source>
</evidence>